<dbReference type="PANTHER" id="PTHR34654:SF1">
    <property type="entry name" value="RNA-BINDING PROTEIN KHPA"/>
    <property type="match status" value="1"/>
</dbReference>
<keyword evidence="3" id="KW-0143">Chaperone</keyword>
<comment type="subcellular location">
    <subcellularLocation>
        <location evidence="3">Cytoplasm</location>
    </subcellularLocation>
</comment>
<proteinExistence type="inferred from homology"/>
<comment type="caution">
    <text evidence="4">The sequence shown here is derived from an EMBL/GenBank/DDBJ whole genome shotgun (WGS) entry which is preliminary data.</text>
</comment>
<keyword evidence="5" id="KW-1185">Reference proteome</keyword>
<keyword evidence="3" id="KW-0133">Cell shape</keyword>
<keyword evidence="2 3" id="KW-0694">RNA-binding</keyword>
<keyword evidence="3" id="KW-0961">Cell wall biogenesis/degradation</keyword>
<dbReference type="GO" id="GO:0003723">
    <property type="term" value="F:RNA binding"/>
    <property type="evidence" value="ECO:0007669"/>
    <property type="project" value="UniProtKB-UniRule"/>
</dbReference>
<comment type="subunit">
    <text evidence="3">Forms a complex with KhpB.</text>
</comment>
<accession>A0A4R2P5U5</accession>
<dbReference type="Gene3D" id="3.30.300.20">
    <property type="match status" value="1"/>
</dbReference>
<keyword evidence="1 3" id="KW-0963">Cytoplasm</keyword>
<evidence type="ECO:0000256" key="3">
    <source>
        <dbReference type="HAMAP-Rule" id="MF_00088"/>
    </source>
</evidence>
<organism evidence="4 5">
    <name type="scientific">Scopulibacillus darangshiensis</name>
    <dbReference type="NCBI Taxonomy" id="442528"/>
    <lineage>
        <taxon>Bacteria</taxon>
        <taxon>Bacillati</taxon>
        <taxon>Bacillota</taxon>
        <taxon>Bacilli</taxon>
        <taxon>Bacillales</taxon>
        <taxon>Sporolactobacillaceae</taxon>
        <taxon>Scopulibacillus</taxon>
    </lineage>
</organism>
<dbReference type="Proteomes" id="UP000295416">
    <property type="component" value="Unassembled WGS sequence"/>
</dbReference>
<evidence type="ECO:0000313" key="5">
    <source>
        <dbReference type="Proteomes" id="UP000295416"/>
    </source>
</evidence>
<dbReference type="OrthoDB" id="9812389at2"/>
<dbReference type="GO" id="GO:0071555">
    <property type="term" value="P:cell wall organization"/>
    <property type="evidence" value="ECO:0007669"/>
    <property type="project" value="UniProtKB-KW"/>
</dbReference>
<dbReference type="Pfam" id="PF13083">
    <property type="entry name" value="KH_KhpA-B"/>
    <property type="match status" value="1"/>
</dbReference>
<dbReference type="HAMAP" id="MF_00088">
    <property type="entry name" value="KhpA"/>
    <property type="match status" value="1"/>
</dbReference>
<evidence type="ECO:0000256" key="2">
    <source>
        <dbReference type="ARBA" id="ARBA00022884"/>
    </source>
</evidence>
<dbReference type="InterPro" id="IPR009019">
    <property type="entry name" value="KH_sf_prok-type"/>
</dbReference>
<reference evidence="4 5" key="1">
    <citation type="submission" date="2019-03" db="EMBL/GenBank/DDBJ databases">
        <title>Genomic Encyclopedia of Type Strains, Phase IV (KMG-IV): sequencing the most valuable type-strain genomes for metagenomic binning, comparative biology and taxonomic classification.</title>
        <authorList>
            <person name="Goeker M."/>
        </authorList>
    </citation>
    <scope>NUCLEOTIDE SEQUENCE [LARGE SCALE GENOMIC DNA]</scope>
    <source>
        <strain evidence="4 5">DSM 19377</strain>
    </source>
</reference>
<evidence type="ECO:0000256" key="1">
    <source>
        <dbReference type="ARBA" id="ARBA00022490"/>
    </source>
</evidence>
<dbReference type="CDD" id="cd22533">
    <property type="entry name" value="KH-II_YlqC-like"/>
    <property type="match status" value="1"/>
</dbReference>
<dbReference type="GO" id="GO:0008360">
    <property type="term" value="P:regulation of cell shape"/>
    <property type="evidence" value="ECO:0007669"/>
    <property type="project" value="UniProtKB-KW"/>
</dbReference>
<comment type="similarity">
    <text evidence="3">Belongs to the KhpA RNA-binding protein family.</text>
</comment>
<gene>
    <name evidence="3" type="primary">khpA</name>
    <name evidence="4" type="ORF">EV207_11280</name>
</gene>
<sequence>MDELIAAIVKPLVNFPEDIQVSSENSEDGITYILTVNKEDMGKVIGKKGRIAGAIRTIVHAAGRAQHQDVQLSIRE</sequence>
<comment type="function">
    <text evidence="3">A probable RNA chaperone. Forms a complex with KhpB which binds to cellular RNA and controls its expression. Plays a role in peptidoglycan (PG) homeostasis and cell length regulation.</text>
</comment>
<dbReference type="PANTHER" id="PTHR34654">
    <property type="entry name" value="UPF0109 PROTEIN SCO5592"/>
    <property type="match status" value="1"/>
</dbReference>
<dbReference type="GO" id="GO:0009252">
    <property type="term" value="P:peptidoglycan biosynthetic process"/>
    <property type="evidence" value="ECO:0007669"/>
    <property type="project" value="UniProtKB-UniRule"/>
</dbReference>
<dbReference type="SUPFAM" id="SSF54814">
    <property type="entry name" value="Prokaryotic type KH domain (KH-domain type II)"/>
    <property type="match status" value="1"/>
</dbReference>
<dbReference type="AlphaFoldDB" id="A0A4R2P5U5"/>
<name>A0A4R2P5U5_9BACL</name>
<protein>
    <recommendedName>
        <fullName evidence="3">RNA-binding protein KhpA</fullName>
    </recommendedName>
    <alternativeName>
        <fullName evidence="3">KH-domain protein A</fullName>
    </alternativeName>
</protein>
<evidence type="ECO:0000313" key="4">
    <source>
        <dbReference type="EMBL" id="TCP29155.1"/>
    </source>
</evidence>
<dbReference type="InterPro" id="IPR020627">
    <property type="entry name" value="KhpA"/>
</dbReference>
<dbReference type="GO" id="GO:0005737">
    <property type="term" value="C:cytoplasm"/>
    <property type="evidence" value="ECO:0007669"/>
    <property type="project" value="UniProtKB-SubCell"/>
</dbReference>
<dbReference type="InterPro" id="IPR015946">
    <property type="entry name" value="KH_dom-like_a/b"/>
</dbReference>
<dbReference type="EMBL" id="SLXK01000012">
    <property type="protein sequence ID" value="TCP29155.1"/>
    <property type="molecule type" value="Genomic_DNA"/>
</dbReference>
<dbReference type="RefSeq" id="WP_132746046.1">
    <property type="nucleotide sequence ID" value="NZ_SLXK01000012.1"/>
</dbReference>